<sequence>MIYIGPPISSTSCDFEKDNCQWIDLVGMSAFFWRRNQTQMPTSKFSPIADHIYQNECDIIIPVLWYLIILSVLEDRGFFLLIQNLDYKISGEVAEILSPPLFLPLRINNAIIKFYFSMYGPGVGSLLVYAIYPRYDKDLPRHLLWERTGSIHDQNWHKKTISFTPKYWEYQIVIRGTIGISLHGSIGLDDLTVHPEELHCFTDRGQYYSGTSSFTANRTMCKYWNDTMIYNKLFKERENNDESLQNNYCRNPELLHARPWCYIDSSTLQWGYCNISSCNNPSNFNTMTSIRKGGMLVRLIERFNFARVVVYHEGQWRAICSELFDIPAASVICRQSGLPTPGYPREFNSNIGSPCLRNFRCTGLEGNFSQCTTFDRDGTPYEYSRYQTGVICGTEKKFEMAYDFSEVPLTSTSCDFEYGFCGWHHVFGTNSTMWYRNKIEGKYHDYQSGTMKSQNDGHGWRLVNGRKNTSDTRGLAEISSPSMILPTEAQAVFLEFYLKRFGSGTRTLRVFVVYPRYDSSLSYHSLLIDGTLYKNWYKVTKVFQPQFPGYQIIIRSEDFGIAIDDIFIYPLGMEVLHQCNF</sequence>
<feature type="domain" description="SRCR" evidence="9">
    <location>
        <begin position="297"/>
        <end position="393"/>
    </location>
</feature>
<dbReference type="GO" id="GO:0005576">
    <property type="term" value="C:extracellular region"/>
    <property type="evidence" value="ECO:0007669"/>
    <property type="project" value="UniProtKB-SubCell"/>
</dbReference>
<feature type="disulfide bond" evidence="6">
    <location>
        <begin position="361"/>
        <end position="371"/>
    </location>
</feature>
<feature type="domain" description="Kringle" evidence="8">
    <location>
        <begin position="199"/>
        <end position="278"/>
    </location>
</feature>
<evidence type="ECO:0000256" key="6">
    <source>
        <dbReference type="PROSITE-ProRule" id="PRU00196"/>
    </source>
</evidence>
<dbReference type="InterPro" id="IPR013806">
    <property type="entry name" value="Kringle-like"/>
</dbReference>
<dbReference type="InterPro" id="IPR038178">
    <property type="entry name" value="Kringle_sf"/>
</dbReference>
<dbReference type="PANTHER" id="PTHR23282">
    <property type="entry name" value="APICAL ENDOSOMAL GLYCOPROTEIN PRECURSOR"/>
    <property type="match status" value="1"/>
</dbReference>
<dbReference type="SUPFAM" id="SSF56487">
    <property type="entry name" value="SRCR-like"/>
    <property type="match status" value="1"/>
</dbReference>
<dbReference type="PROSITE" id="PS50060">
    <property type="entry name" value="MAM_2"/>
    <property type="match status" value="2"/>
</dbReference>
<dbReference type="PANTHER" id="PTHR23282:SF146">
    <property type="entry name" value="RT07201P-RELATED"/>
    <property type="match status" value="1"/>
</dbReference>
<dbReference type="EMBL" id="DS985241">
    <property type="protein sequence ID" value="EDV29502.1"/>
    <property type="molecule type" value="Genomic_DNA"/>
</dbReference>
<keyword evidence="4 6" id="KW-1015">Disulfide bond</keyword>
<dbReference type="Gene3D" id="3.10.250.10">
    <property type="entry name" value="SRCR-like domain"/>
    <property type="match status" value="1"/>
</dbReference>
<dbReference type="InterPro" id="IPR013320">
    <property type="entry name" value="ConA-like_dom_sf"/>
</dbReference>
<dbReference type="SMART" id="SM00202">
    <property type="entry name" value="SR"/>
    <property type="match status" value="1"/>
</dbReference>
<dbReference type="GO" id="GO:0016020">
    <property type="term" value="C:membrane"/>
    <property type="evidence" value="ECO:0007669"/>
    <property type="project" value="InterPro"/>
</dbReference>
<dbReference type="OrthoDB" id="6162141at2759"/>
<feature type="domain" description="MAM" evidence="7">
    <location>
        <begin position="412"/>
        <end position="581"/>
    </location>
</feature>
<gene>
    <name evidence="10" type="ORF">TRIADDRAFT_51918</name>
</gene>
<dbReference type="CTD" id="6749918"/>
<evidence type="ECO:0000313" key="10">
    <source>
        <dbReference type="EMBL" id="EDV29502.1"/>
    </source>
</evidence>
<keyword evidence="11" id="KW-1185">Reference proteome</keyword>
<dbReference type="PROSITE" id="PS00021">
    <property type="entry name" value="KRINGLE_1"/>
    <property type="match status" value="1"/>
</dbReference>
<dbReference type="Gene3D" id="2.40.20.10">
    <property type="entry name" value="Plasminogen Kringle 4"/>
    <property type="match status" value="1"/>
</dbReference>
<dbReference type="SMART" id="SM00137">
    <property type="entry name" value="MAM"/>
    <property type="match status" value="1"/>
</dbReference>
<dbReference type="SUPFAM" id="SSF57440">
    <property type="entry name" value="Kringle-like"/>
    <property type="match status" value="1"/>
</dbReference>
<dbReference type="Pfam" id="PF00629">
    <property type="entry name" value="MAM"/>
    <property type="match status" value="2"/>
</dbReference>
<evidence type="ECO:0000313" key="11">
    <source>
        <dbReference type="Proteomes" id="UP000009022"/>
    </source>
</evidence>
<accession>B3RL86</accession>
<dbReference type="InterPro" id="IPR000998">
    <property type="entry name" value="MAM_dom"/>
</dbReference>
<comment type="subcellular location">
    <subcellularLocation>
        <location evidence="1">Secreted</location>
    </subcellularLocation>
</comment>
<dbReference type="InterPro" id="IPR000001">
    <property type="entry name" value="Kringle"/>
</dbReference>
<dbReference type="Proteomes" id="UP000009022">
    <property type="component" value="Unassembled WGS sequence"/>
</dbReference>
<dbReference type="PRINTS" id="PR00018">
    <property type="entry name" value="KRINGLE"/>
</dbReference>
<dbReference type="Gene3D" id="2.60.120.200">
    <property type="match status" value="2"/>
</dbReference>
<evidence type="ECO:0000256" key="2">
    <source>
        <dbReference type="ARBA" id="ARBA00022525"/>
    </source>
</evidence>
<evidence type="ECO:0000256" key="3">
    <source>
        <dbReference type="ARBA" id="ARBA00022572"/>
    </source>
</evidence>
<evidence type="ECO:0000256" key="5">
    <source>
        <dbReference type="PROSITE-ProRule" id="PRU00121"/>
    </source>
</evidence>
<dbReference type="HOGENOM" id="CLU_469579_0_0_1"/>
<dbReference type="PROSITE" id="PS50287">
    <property type="entry name" value="SRCR_2"/>
    <property type="match status" value="1"/>
</dbReference>
<proteinExistence type="predicted"/>
<dbReference type="Pfam" id="PF00530">
    <property type="entry name" value="SRCR"/>
    <property type="match status" value="1"/>
</dbReference>
<reference evidence="10 11" key="1">
    <citation type="journal article" date="2008" name="Nature">
        <title>The Trichoplax genome and the nature of placozoans.</title>
        <authorList>
            <person name="Srivastava M."/>
            <person name="Begovic E."/>
            <person name="Chapman J."/>
            <person name="Putnam N.H."/>
            <person name="Hellsten U."/>
            <person name="Kawashima T."/>
            <person name="Kuo A."/>
            <person name="Mitros T."/>
            <person name="Salamov A."/>
            <person name="Carpenter M.L."/>
            <person name="Signorovitch A.Y."/>
            <person name="Moreno M.A."/>
            <person name="Kamm K."/>
            <person name="Grimwood J."/>
            <person name="Schmutz J."/>
            <person name="Shapiro H."/>
            <person name="Grigoriev I.V."/>
            <person name="Buss L.W."/>
            <person name="Schierwater B."/>
            <person name="Dellaporta S.L."/>
            <person name="Rokhsar D.S."/>
        </authorList>
    </citation>
    <scope>NUCLEOTIDE SEQUENCE [LARGE SCALE GENOMIC DNA]</scope>
    <source>
        <strain evidence="10 11">Grell-BS-1999</strain>
    </source>
</reference>
<dbReference type="GeneID" id="6749918"/>
<dbReference type="Pfam" id="PF00051">
    <property type="entry name" value="Kringle"/>
    <property type="match status" value="1"/>
</dbReference>
<organism evidence="10 11">
    <name type="scientific">Trichoplax adhaerens</name>
    <name type="common">Trichoplax reptans</name>
    <dbReference type="NCBI Taxonomy" id="10228"/>
    <lineage>
        <taxon>Eukaryota</taxon>
        <taxon>Metazoa</taxon>
        <taxon>Placozoa</taxon>
        <taxon>Uniplacotomia</taxon>
        <taxon>Trichoplacea</taxon>
        <taxon>Trichoplacidae</taxon>
        <taxon>Trichoplax</taxon>
    </lineage>
</organism>
<evidence type="ECO:0000259" key="9">
    <source>
        <dbReference type="PROSITE" id="PS50287"/>
    </source>
</evidence>
<dbReference type="AlphaFoldDB" id="B3RL86"/>
<keyword evidence="3 5" id="KW-0420">Kringle</keyword>
<evidence type="ECO:0000256" key="4">
    <source>
        <dbReference type="ARBA" id="ARBA00023157"/>
    </source>
</evidence>
<feature type="domain" description="MAM" evidence="7">
    <location>
        <begin position="11"/>
        <end position="202"/>
    </location>
</feature>
<dbReference type="SMART" id="SM00130">
    <property type="entry name" value="KR"/>
    <property type="match status" value="1"/>
</dbReference>
<evidence type="ECO:0008006" key="12">
    <source>
        <dbReference type="Google" id="ProtNLM"/>
    </source>
</evidence>
<dbReference type="InterPro" id="IPR036772">
    <property type="entry name" value="SRCR-like_dom_sf"/>
</dbReference>
<evidence type="ECO:0000256" key="1">
    <source>
        <dbReference type="ARBA" id="ARBA00004613"/>
    </source>
</evidence>
<name>B3RL86_TRIAD</name>
<evidence type="ECO:0000259" key="8">
    <source>
        <dbReference type="PROSITE" id="PS50070"/>
    </source>
</evidence>
<evidence type="ECO:0000259" key="7">
    <source>
        <dbReference type="PROSITE" id="PS50060"/>
    </source>
</evidence>
<dbReference type="RefSeq" id="XP_002108704.1">
    <property type="nucleotide sequence ID" value="XM_002108668.1"/>
</dbReference>
<dbReference type="PhylomeDB" id="B3RL86"/>
<dbReference type="InterPro" id="IPR051560">
    <property type="entry name" value="MAM_domain-containing"/>
</dbReference>
<dbReference type="PROSITE" id="PS50070">
    <property type="entry name" value="KRINGLE_2"/>
    <property type="match status" value="1"/>
</dbReference>
<comment type="caution">
    <text evidence="6">Lacks conserved residue(s) required for the propagation of feature annotation.</text>
</comment>
<dbReference type="CDD" id="cd06263">
    <property type="entry name" value="MAM"/>
    <property type="match status" value="1"/>
</dbReference>
<dbReference type="InParanoid" id="B3RL86"/>
<protein>
    <recommendedName>
        <fullName evidence="12">Neurotrypsin</fullName>
    </recommendedName>
</protein>
<keyword evidence="2" id="KW-0964">Secreted</keyword>
<dbReference type="InterPro" id="IPR018056">
    <property type="entry name" value="Kringle_CS"/>
</dbReference>
<dbReference type="InterPro" id="IPR001190">
    <property type="entry name" value="SRCR"/>
</dbReference>
<dbReference type="SUPFAM" id="SSF49899">
    <property type="entry name" value="Concanavalin A-like lectins/glucanases"/>
    <property type="match status" value="2"/>
</dbReference>
<dbReference type="KEGG" id="tad:TRIADDRAFT_51918"/>